<keyword evidence="2" id="KW-1185">Reference proteome</keyword>
<evidence type="ECO:0008006" key="3">
    <source>
        <dbReference type="Google" id="ProtNLM"/>
    </source>
</evidence>
<dbReference type="SUPFAM" id="SSF55961">
    <property type="entry name" value="Bet v1-like"/>
    <property type="match status" value="1"/>
</dbReference>
<accession>M2XWA3</accession>
<protein>
    <recommendedName>
        <fullName evidence="3">Polyketide cyclase/dehydrase</fullName>
    </recommendedName>
</protein>
<dbReference type="EMBL" id="ANHZ02000005">
    <property type="protein sequence ID" value="EME37093.1"/>
    <property type="molecule type" value="Genomic_DNA"/>
</dbReference>
<reference evidence="1 2" key="1">
    <citation type="journal article" date="2014" name="Genome Announc.">
        <title>Draft Genome Sequence of Kocuria palustris PEL.</title>
        <authorList>
            <person name="Sharma G."/>
            <person name="Khatri I."/>
            <person name="Subramanian S."/>
        </authorList>
    </citation>
    <scope>NUCLEOTIDE SEQUENCE [LARGE SCALE GENOMIC DNA]</scope>
    <source>
        <strain evidence="1 2">PEL</strain>
    </source>
</reference>
<dbReference type="Gene3D" id="3.30.530.20">
    <property type="match status" value="1"/>
</dbReference>
<evidence type="ECO:0000313" key="1">
    <source>
        <dbReference type="EMBL" id="EME37093.1"/>
    </source>
</evidence>
<dbReference type="Proteomes" id="UP000009877">
    <property type="component" value="Unassembled WGS sequence"/>
</dbReference>
<dbReference type="AlphaFoldDB" id="M2XWA3"/>
<sequence length="113" mass="11912">MAADPRRLPEWAAGLAGAEVTPSEQPGVWVTESPMGRALVRFTGGDDPGVLDHEVTLPDGSTTLNRFRASSCAGGTELVFLVEPAAGASADDHARDVAMVRADLERLRELLEG</sequence>
<gene>
    <name evidence="1" type="ORF">C884_02007</name>
</gene>
<organism evidence="1 2">
    <name type="scientific">Kocuria palustris PEL</name>
    <dbReference type="NCBI Taxonomy" id="1236550"/>
    <lineage>
        <taxon>Bacteria</taxon>
        <taxon>Bacillati</taxon>
        <taxon>Actinomycetota</taxon>
        <taxon>Actinomycetes</taxon>
        <taxon>Micrococcales</taxon>
        <taxon>Micrococcaceae</taxon>
        <taxon>Kocuria</taxon>
    </lineage>
</organism>
<dbReference type="GeneID" id="93316095"/>
<evidence type="ECO:0000313" key="2">
    <source>
        <dbReference type="Proteomes" id="UP000009877"/>
    </source>
</evidence>
<dbReference type="InterPro" id="IPR023393">
    <property type="entry name" value="START-like_dom_sf"/>
</dbReference>
<comment type="caution">
    <text evidence="1">The sequence shown here is derived from an EMBL/GenBank/DDBJ whole genome shotgun (WGS) entry which is preliminary data.</text>
</comment>
<dbReference type="RefSeq" id="WP_006214005.1">
    <property type="nucleotide sequence ID" value="NZ_ANHZ02000005.1"/>
</dbReference>
<name>M2XWA3_9MICC</name>
<proteinExistence type="predicted"/>